<evidence type="ECO:0000313" key="2">
    <source>
        <dbReference type="Ensembl" id="ENSCMIP00000003709.1"/>
    </source>
</evidence>
<dbReference type="GO" id="GO:0044877">
    <property type="term" value="F:protein-containing complex binding"/>
    <property type="evidence" value="ECO:0007669"/>
    <property type="project" value="TreeGrafter"/>
</dbReference>
<dbReference type="InterPro" id="IPR051488">
    <property type="entry name" value="WD_repeat_striatin"/>
</dbReference>
<dbReference type="GO" id="GO:0070016">
    <property type="term" value="F:armadillo repeat domain binding"/>
    <property type="evidence" value="ECO:0007669"/>
    <property type="project" value="TreeGrafter"/>
</dbReference>
<dbReference type="GO" id="GO:0051721">
    <property type="term" value="F:protein phosphatase 2A binding"/>
    <property type="evidence" value="ECO:0007669"/>
    <property type="project" value="TreeGrafter"/>
</dbReference>
<feature type="region of interest" description="Disordered" evidence="1">
    <location>
        <begin position="178"/>
        <end position="197"/>
    </location>
</feature>
<dbReference type="Ensembl" id="ENSCMIT00000003854.1">
    <property type="protein sequence ID" value="ENSCMIP00000003709.1"/>
    <property type="gene ID" value="ENSCMIG00000002231.1"/>
</dbReference>
<dbReference type="AlphaFoldDB" id="A0A4W3H0U1"/>
<dbReference type="Proteomes" id="UP000314986">
    <property type="component" value="Unassembled WGS sequence"/>
</dbReference>
<reference evidence="3" key="1">
    <citation type="journal article" date="2006" name="Science">
        <title>Ancient noncoding elements conserved in the human genome.</title>
        <authorList>
            <person name="Venkatesh B."/>
            <person name="Kirkness E.F."/>
            <person name="Loh Y.H."/>
            <person name="Halpern A.L."/>
            <person name="Lee A.P."/>
            <person name="Johnson J."/>
            <person name="Dandona N."/>
            <person name="Viswanathan L.D."/>
            <person name="Tay A."/>
            <person name="Venter J.C."/>
            <person name="Strausberg R.L."/>
            <person name="Brenner S."/>
        </authorList>
    </citation>
    <scope>NUCLEOTIDE SEQUENCE [LARGE SCALE GENOMIC DNA]</scope>
</reference>
<dbReference type="GeneTree" id="ENSGT00950000183095"/>
<evidence type="ECO:0000256" key="1">
    <source>
        <dbReference type="SAM" id="MobiDB-lite"/>
    </source>
</evidence>
<name>A0A4W3H0U1_CALMI</name>
<accession>A0A4W3H0U1</accession>
<evidence type="ECO:0000313" key="3">
    <source>
        <dbReference type="Proteomes" id="UP000314986"/>
    </source>
</evidence>
<dbReference type="STRING" id="7868.ENSCMIP00000003709"/>
<dbReference type="PANTHER" id="PTHR15653:SF1">
    <property type="entry name" value="STRIATIN-4"/>
    <property type="match status" value="1"/>
</dbReference>
<reference evidence="3" key="3">
    <citation type="journal article" date="2014" name="Nature">
        <title>Elephant shark genome provides unique insights into gnathostome evolution.</title>
        <authorList>
            <consortium name="International Elephant Shark Genome Sequencing Consortium"/>
            <person name="Venkatesh B."/>
            <person name="Lee A.P."/>
            <person name="Ravi V."/>
            <person name="Maurya A.K."/>
            <person name="Lian M.M."/>
            <person name="Swann J.B."/>
            <person name="Ohta Y."/>
            <person name="Flajnik M.F."/>
            <person name="Sutoh Y."/>
            <person name="Kasahara M."/>
            <person name="Hoon S."/>
            <person name="Gangu V."/>
            <person name="Roy S.W."/>
            <person name="Irimia M."/>
            <person name="Korzh V."/>
            <person name="Kondrychyn I."/>
            <person name="Lim Z.W."/>
            <person name="Tay B.H."/>
            <person name="Tohari S."/>
            <person name="Kong K.W."/>
            <person name="Ho S."/>
            <person name="Lorente-Galdos B."/>
            <person name="Quilez J."/>
            <person name="Marques-Bonet T."/>
            <person name="Raney B.J."/>
            <person name="Ingham P.W."/>
            <person name="Tay A."/>
            <person name="Hillier L.W."/>
            <person name="Minx P."/>
            <person name="Boehm T."/>
            <person name="Wilson R.K."/>
            <person name="Brenner S."/>
            <person name="Warren W.C."/>
        </authorList>
    </citation>
    <scope>NUCLEOTIDE SEQUENCE [LARGE SCALE GENOMIC DNA]</scope>
</reference>
<organism evidence="2 3">
    <name type="scientific">Callorhinchus milii</name>
    <name type="common">Ghost shark</name>
    <dbReference type="NCBI Taxonomy" id="7868"/>
    <lineage>
        <taxon>Eukaryota</taxon>
        <taxon>Metazoa</taxon>
        <taxon>Chordata</taxon>
        <taxon>Craniata</taxon>
        <taxon>Vertebrata</taxon>
        <taxon>Chondrichthyes</taxon>
        <taxon>Holocephali</taxon>
        <taxon>Chimaeriformes</taxon>
        <taxon>Callorhinchidae</taxon>
        <taxon>Callorhinchus</taxon>
    </lineage>
</organism>
<protein>
    <submittedName>
        <fullName evidence="2">Striatin-3-like</fullName>
    </submittedName>
</protein>
<keyword evidence="3" id="KW-1185">Reference proteome</keyword>
<proteinExistence type="predicted"/>
<dbReference type="PANTHER" id="PTHR15653">
    <property type="entry name" value="STRIATIN"/>
    <property type="match status" value="1"/>
</dbReference>
<sequence length="265" mass="28615">MDTSDSAVINGPELPTIQPSSPVWCKEGRQLLRQYLHEVGYTDTILDVRTKRVRSMLGHTSPECNVEPQENSLGPVLNGGDSPLVKQIEEQIKRNAGGELRDGLTQSVLKMPVLQNMDDDSDEEDDVDSIPPDLSVAQRLSKKQRIKVGGEMLTATNLGMDCETVDALNEFHFLGTGEEEETGGEARGLGDGKELGSHQPKLANALPDFQDLDTLPSIPSAIAGPAKPSEGVVSFYLPEVTQLWSVCQSACGLPHSQCVIVTPAK</sequence>
<dbReference type="InParanoid" id="A0A4W3H0U1"/>
<reference evidence="2" key="4">
    <citation type="submission" date="2025-08" db="UniProtKB">
        <authorList>
            <consortium name="Ensembl"/>
        </authorList>
    </citation>
    <scope>IDENTIFICATION</scope>
</reference>
<dbReference type="GO" id="GO:0005516">
    <property type="term" value="F:calmodulin binding"/>
    <property type="evidence" value="ECO:0007669"/>
    <property type="project" value="TreeGrafter"/>
</dbReference>
<dbReference type="GO" id="GO:0030425">
    <property type="term" value="C:dendrite"/>
    <property type="evidence" value="ECO:0007669"/>
    <property type="project" value="TreeGrafter"/>
</dbReference>
<reference evidence="3" key="2">
    <citation type="journal article" date="2007" name="PLoS Biol.">
        <title>Survey sequencing and comparative analysis of the elephant shark (Callorhinchus milii) genome.</title>
        <authorList>
            <person name="Venkatesh B."/>
            <person name="Kirkness E.F."/>
            <person name="Loh Y.H."/>
            <person name="Halpern A.L."/>
            <person name="Lee A.P."/>
            <person name="Johnson J."/>
            <person name="Dandona N."/>
            <person name="Viswanathan L.D."/>
            <person name="Tay A."/>
            <person name="Venter J.C."/>
            <person name="Strausberg R.L."/>
            <person name="Brenner S."/>
        </authorList>
    </citation>
    <scope>NUCLEOTIDE SEQUENCE [LARGE SCALE GENOMIC DNA]</scope>
</reference>
<reference evidence="2" key="5">
    <citation type="submission" date="2025-09" db="UniProtKB">
        <authorList>
            <consortium name="Ensembl"/>
        </authorList>
    </citation>
    <scope>IDENTIFICATION</scope>
</reference>